<dbReference type="InterPro" id="IPR001849">
    <property type="entry name" value="PH_domain"/>
</dbReference>
<accession>A0A0M9A3Y9</accession>
<dbReference type="OrthoDB" id="10070851at2759"/>
<dbReference type="PROSITE" id="PS50003">
    <property type="entry name" value="PH_DOMAIN"/>
    <property type="match status" value="1"/>
</dbReference>
<keyword evidence="3" id="KW-1185">Reference proteome</keyword>
<evidence type="ECO:0000313" key="2">
    <source>
        <dbReference type="EMBL" id="KOX75379.1"/>
    </source>
</evidence>
<dbReference type="Proteomes" id="UP000053105">
    <property type="component" value="Unassembled WGS sequence"/>
</dbReference>
<reference evidence="2 3" key="1">
    <citation type="submission" date="2015-07" db="EMBL/GenBank/DDBJ databases">
        <title>The genome of Melipona quadrifasciata.</title>
        <authorList>
            <person name="Pan H."/>
            <person name="Kapheim K."/>
        </authorList>
    </citation>
    <scope>NUCLEOTIDE SEQUENCE [LARGE SCALE GENOMIC DNA]</scope>
    <source>
        <strain evidence="2">0111107301</strain>
        <tissue evidence="2">Whole body</tissue>
    </source>
</reference>
<feature type="non-terminal residue" evidence="2">
    <location>
        <position position="1"/>
    </location>
</feature>
<evidence type="ECO:0000259" key="1">
    <source>
        <dbReference type="PROSITE" id="PS50003"/>
    </source>
</evidence>
<dbReference type="AlphaFoldDB" id="A0A0M9A3Y9"/>
<gene>
    <name evidence="2" type="ORF">WN51_13645</name>
</gene>
<dbReference type="EMBL" id="KQ435764">
    <property type="protein sequence ID" value="KOX75379.1"/>
    <property type="molecule type" value="Genomic_DNA"/>
</dbReference>
<name>A0A0M9A3Y9_9HYME</name>
<organism evidence="2 3">
    <name type="scientific">Melipona quadrifasciata</name>
    <dbReference type="NCBI Taxonomy" id="166423"/>
    <lineage>
        <taxon>Eukaryota</taxon>
        <taxon>Metazoa</taxon>
        <taxon>Ecdysozoa</taxon>
        <taxon>Arthropoda</taxon>
        <taxon>Hexapoda</taxon>
        <taxon>Insecta</taxon>
        <taxon>Pterygota</taxon>
        <taxon>Neoptera</taxon>
        <taxon>Endopterygota</taxon>
        <taxon>Hymenoptera</taxon>
        <taxon>Apocrita</taxon>
        <taxon>Aculeata</taxon>
        <taxon>Apoidea</taxon>
        <taxon>Anthophila</taxon>
        <taxon>Apidae</taxon>
        <taxon>Melipona</taxon>
    </lineage>
</organism>
<protein>
    <recommendedName>
        <fullName evidence="1">PH domain-containing protein</fullName>
    </recommendedName>
</protein>
<sequence>IHALQEMNKFHTVSLDQASKTVIKNLNSFIKRSHILQADGEEAYLAWVTAMQQAMLFKEVWVLHIEDEGGVKPLSIAMKEANTDIVTLHV</sequence>
<feature type="domain" description="PH" evidence="1">
    <location>
        <begin position="1"/>
        <end position="56"/>
    </location>
</feature>
<evidence type="ECO:0000313" key="3">
    <source>
        <dbReference type="Proteomes" id="UP000053105"/>
    </source>
</evidence>
<dbReference type="STRING" id="166423.A0A0M9A3Y9"/>
<proteinExistence type="predicted"/>